<keyword evidence="10" id="KW-1185">Reference proteome</keyword>
<dbReference type="GO" id="GO:0009279">
    <property type="term" value="C:cell outer membrane"/>
    <property type="evidence" value="ECO:0007669"/>
    <property type="project" value="UniProtKB-SubCell"/>
</dbReference>
<dbReference type="NCBIfam" id="TIGR01844">
    <property type="entry name" value="type_I_sec_TolC"/>
    <property type="match status" value="1"/>
</dbReference>
<evidence type="ECO:0000256" key="8">
    <source>
        <dbReference type="SAM" id="SignalP"/>
    </source>
</evidence>
<evidence type="ECO:0000256" key="4">
    <source>
        <dbReference type="ARBA" id="ARBA00022452"/>
    </source>
</evidence>
<evidence type="ECO:0000256" key="5">
    <source>
        <dbReference type="ARBA" id="ARBA00022692"/>
    </source>
</evidence>
<dbReference type="Pfam" id="PF02321">
    <property type="entry name" value="OEP"/>
    <property type="match status" value="2"/>
</dbReference>
<dbReference type="PANTHER" id="PTHR30026:SF22">
    <property type="entry name" value="OUTER MEMBRANE EFFLUX PROTEIN"/>
    <property type="match status" value="1"/>
</dbReference>
<keyword evidence="7" id="KW-0998">Cell outer membrane</keyword>
<keyword evidence="3" id="KW-0813">Transport</keyword>
<dbReference type="SUPFAM" id="SSF56954">
    <property type="entry name" value="Outer membrane efflux proteins (OEP)"/>
    <property type="match status" value="1"/>
</dbReference>
<gene>
    <name evidence="9" type="primary">bepC_4</name>
    <name evidence="9" type="ORF">GMA8713_04244</name>
</gene>
<evidence type="ECO:0000256" key="3">
    <source>
        <dbReference type="ARBA" id="ARBA00022448"/>
    </source>
</evidence>
<dbReference type="GO" id="GO:0015288">
    <property type="term" value="F:porin activity"/>
    <property type="evidence" value="ECO:0007669"/>
    <property type="project" value="TreeGrafter"/>
</dbReference>
<dbReference type="AlphaFoldDB" id="A0A128FI17"/>
<accession>A0A128FI17</accession>
<dbReference type="PANTHER" id="PTHR30026">
    <property type="entry name" value="OUTER MEMBRANE PROTEIN TOLC"/>
    <property type="match status" value="1"/>
</dbReference>
<dbReference type="Proteomes" id="UP000073601">
    <property type="component" value="Unassembled WGS sequence"/>
</dbReference>
<dbReference type="EMBL" id="FIZY01000056">
    <property type="protein sequence ID" value="CZF86210.1"/>
    <property type="molecule type" value="Genomic_DNA"/>
</dbReference>
<keyword evidence="5" id="KW-0812">Transmembrane</keyword>
<evidence type="ECO:0000313" key="10">
    <source>
        <dbReference type="Proteomes" id="UP000073601"/>
    </source>
</evidence>
<evidence type="ECO:0000313" key="9">
    <source>
        <dbReference type="EMBL" id="CZF86210.1"/>
    </source>
</evidence>
<keyword evidence="6" id="KW-0472">Membrane</keyword>
<evidence type="ECO:0000256" key="6">
    <source>
        <dbReference type="ARBA" id="ARBA00023136"/>
    </source>
</evidence>
<dbReference type="InterPro" id="IPR003423">
    <property type="entry name" value="OMP_efflux"/>
</dbReference>
<dbReference type="InterPro" id="IPR051906">
    <property type="entry name" value="TolC-like"/>
</dbReference>
<reference evidence="10" key="1">
    <citation type="submission" date="2016-02" db="EMBL/GenBank/DDBJ databases">
        <authorList>
            <person name="Rodrigo-Torres Lidia"/>
            <person name="Arahal R.David."/>
        </authorList>
    </citation>
    <scope>NUCLEOTIDE SEQUENCE [LARGE SCALE GENOMIC DNA]</scope>
    <source>
        <strain evidence="10">CECT 8713</strain>
    </source>
</reference>
<protein>
    <submittedName>
        <fullName evidence="9">Outer membrane efflux protein BepC</fullName>
    </submittedName>
</protein>
<dbReference type="GO" id="GO:0015562">
    <property type="term" value="F:efflux transmembrane transporter activity"/>
    <property type="evidence" value="ECO:0007669"/>
    <property type="project" value="InterPro"/>
</dbReference>
<evidence type="ECO:0000256" key="7">
    <source>
        <dbReference type="ARBA" id="ARBA00023237"/>
    </source>
</evidence>
<comment type="subcellular location">
    <subcellularLocation>
        <location evidence="1">Cell outer membrane</location>
    </subcellularLocation>
</comment>
<keyword evidence="4" id="KW-1134">Transmembrane beta strand</keyword>
<feature type="signal peptide" evidence="8">
    <location>
        <begin position="1"/>
        <end position="31"/>
    </location>
</feature>
<comment type="similarity">
    <text evidence="2">Belongs to the outer membrane factor (OMF) (TC 1.B.17) family.</text>
</comment>
<dbReference type="GO" id="GO:1990281">
    <property type="term" value="C:efflux pump complex"/>
    <property type="evidence" value="ECO:0007669"/>
    <property type="project" value="TreeGrafter"/>
</dbReference>
<dbReference type="Gene3D" id="1.20.1600.10">
    <property type="entry name" value="Outer membrane efflux proteins (OEP)"/>
    <property type="match status" value="1"/>
</dbReference>
<proteinExistence type="inferred from homology"/>
<sequence length="449" mass="50042">MLPFKMGGCILNWKKLLIASAISSLCTPAWSMSLEQAVATTIATDPELKSAFNDFMSNREDIEAAAGDYLPDINLNAGYGYELIDNATTQVSGDKDFNRKDATISLTQLIWDGQTGDNIDRTEFEAEAQRYQLLSDAQDKSLAVTEAYVAVLLTQQLLSLSEANVEVHENMLSDIKRRAESGIGSTADLSQVQARVARSTTNMLSARSNLDDAKTEFTRLVGIEVKDPVDPEVDVLYLPQSQAEAIEVAFANNPVIKLANYDIDAARAQYSQNKGNMYPSFTFEASQSWSEEASGVREDVNELSAMLRVRFNLYNGGTDSANVRRSAYQLNKSKDILDNASRLLIESTRLAWSAYQLTEQQKKYLAQHVDAASETVIAYEKQFKIGRRTLLDLLNTENELFEARQSYLDAHYANITAKYRVLNSMGTLLDALRVDVPEEWLEPVIEKEG</sequence>
<keyword evidence="8" id="KW-0732">Signal</keyword>
<evidence type="ECO:0000256" key="2">
    <source>
        <dbReference type="ARBA" id="ARBA00007613"/>
    </source>
</evidence>
<evidence type="ECO:0000256" key="1">
    <source>
        <dbReference type="ARBA" id="ARBA00004442"/>
    </source>
</evidence>
<organism evidence="9 10">
    <name type="scientific">Grimontia marina</name>
    <dbReference type="NCBI Taxonomy" id="646534"/>
    <lineage>
        <taxon>Bacteria</taxon>
        <taxon>Pseudomonadati</taxon>
        <taxon>Pseudomonadota</taxon>
        <taxon>Gammaproteobacteria</taxon>
        <taxon>Vibrionales</taxon>
        <taxon>Vibrionaceae</taxon>
        <taxon>Grimontia</taxon>
    </lineage>
</organism>
<feature type="chain" id="PRO_5007282477" evidence="8">
    <location>
        <begin position="32"/>
        <end position="449"/>
    </location>
</feature>
<name>A0A128FI17_9GAMM</name>
<dbReference type="InterPro" id="IPR010130">
    <property type="entry name" value="T1SS_OMP_TolC"/>
</dbReference>